<proteinExistence type="predicted"/>
<feature type="compositionally biased region" description="Low complexity" evidence="1">
    <location>
        <begin position="251"/>
        <end position="262"/>
    </location>
</feature>
<feature type="compositionally biased region" description="Polar residues" evidence="1">
    <location>
        <begin position="119"/>
        <end position="143"/>
    </location>
</feature>
<feature type="compositionally biased region" description="Acidic residues" evidence="1">
    <location>
        <begin position="24"/>
        <end position="36"/>
    </location>
</feature>
<gene>
    <name evidence="2" type="ORF">FBUS_11245</name>
</gene>
<name>A0A8E0VPL7_9TREM</name>
<feature type="non-terminal residue" evidence="2">
    <location>
        <position position="430"/>
    </location>
</feature>
<feature type="region of interest" description="Disordered" evidence="1">
    <location>
        <begin position="17"/>
        <end position="80"/>
    </location>
</feature>
<comment type="caution">
    <text evidence="2">The sequence shown here is derived from an EMBL/GenBank/DDBJ whole genome shotgun (WGS) entry which is preliminary data.</text>
</comment>
<dbReference type="OrthoDB" id="619536at2759"/>
<protein>
    <submittedName>
        <fullName evidence="2">Uncharacterized protein</fullName>
    </submittedName>
</protein>
<keyword evidence="3" id="KW-1185">Reference proteome</keyword>
<feature type="compositionally biased region" description="Basic and acidic residues" evidence="1">
    <location>
        <begin position="57"/>
        <end position="71"/>
    </location>
</feature>
<evidence type="ECO:0000313" key="2">
    <source>
        <dbReference type="EMBL" id="KAA0200600.1"/>
    </source>
</evidence>
<dbReference type="AlphaFoldDB" id="A0A8E0VPL7"/>
<reference evidence="2" key="1">
    <citation type="submission" date="2019-05" db="EMBL/GenBank/DDBJ databases">
        <title>Annotation for the trematode Fasciolopsis buski.</title>
        <authorList>
            <person name="Choi Y.-J."/>
        </authorList>
    </citation>
    <scope>NUCLEOTIDE SEQUENCE</scope>
    <source>
        <strain evidence="2">HT</strain>
        <tissue evidence="2">Whole worm</tissue>
    </source>
</reference>
<dbReference type="Proteomes" id="UP000728185">
    <property type="component" value="Unassembled WGS sequence"/>
</dbReference>
<accession>A0A8E0VPL7</accession>
<feature type="region of interest" description="Disordered" evidence="1">
    <location>
        <begin position="243"/>
        <end position="279"/>
    </location>
</feature>
<feature type="compositionally biased region" description="Polar residues" evidence="1">
    <location>
        <begin position="263"/>
        <end position="279"/>
    </location>
</feature>
<evidence type="ECO:0000313" key="3">
    <source>
        <dbReference type="Proteomes" id="UP000728185"/>
    </source>
</evidence>
<evidence type="ECO:0000256" key="1">
    <source>
        <dbReference type="SAM" id="MobiDB-lite"/>
    </source>
</evidence>
<dbReference type="EMBL" id="LUCM01000397">
    <property type="protein sequence ID" value="KAA0200600.1"/>
    <property type="molecule type" value="Genomic_DNA"/>
</dbReference>
<feature type="region of interest" description="Disordered" evidence="1">
    <location>
        <begin position="118"/>
        <end position="149"/>
    </location>
</feature>
<organism evidence="2 3">
    <name type="scientific">Fasciolopsis buskii</name>
    <dbReference type="NCBI Taxonomy" id="27845"/>
    <lineage>
        <taxon>Eukaryota</taxon>
        <taxon>Metazoa</taxon>
        <taxon>Spiralia</taxon>
        <taxon>Lophotrochozoa</taxon>
        <taxon>Platyhelminthes</taxon>
        <taxon>Trematoda</taxon>
        <taxon>Digenea</taxon>
        <taxon>Plagiorchiida</taxon>
        <taxon>Echinostomata</taxon>
        <taxon>Echinostomatoidea</taxon>
        <taxon>Fasciolidae</taxon>
        <taxon>Fasciolopsis</taxon>
    </lineage>
</organism>
<sequence length="430" mass="46673">LGFVFIFLFSHPTISNRHQVDGTESSDAESAAESDDPDSHGDDSSWVASRTTIQPPEGKRPRTTRPMDDPKVSNSSGLVCQRSGSAGVGSLLVCRLHAALSDDVKTLVHMLTSCLADSPSRTPSPLCTPVRPTTQNSFLSDGSASDREQIPKRRWRGQIHIGNEPGESHVDRLINAPGGLSSTQSSVSIRSNATITTVNKQTRSIPTSFPDSLSALPTNSNINSTVSCANSICPVRTNPPVRVSDPTAVNSESPSTIIHSSSAMENGSSDPSQTVKETQSILLPEDEDPEESEAAQWWYTFWSSSLATIATCCDLVRALLTGPAIILHKYFFTRADMGILTRQHCTTAFPSSAARACPEFKQVESTRVYKCTLLSLVKLSRVRQVTKASYSEIILSLLAGGLRAYHQVSRTFTDLVVQTVPFSHDHLFRK</sequence>